<evidence type="ECO:0000313" key="5">
    <source>
        <dbReference type="Proteomes" id="UP001143400"/>
    </source>
</evidence>
<reference evidence="2" key="3">
    <citation type="submission" date="2023-01" db="EMBL/GenBank/DDBJ databases">
        <authorList>
            <person name="Sun Q."/>
            <person name="Evtushenko L."/>
        </authorList>
    </citation>
    <scope>NUCLEOTIDE SEQUENCE</scope>
    <source>
        <strain evidence="2">VKM B-1606</strain>
    </source>
</reference>
<proteinExistence type="predicted"/>
<sequence>MILASPQARPALTDLDALPFDFASVRAALADGADPVALALEAHRRAAAVAGDSVFTALVPEGTVRARAEEAAARARAGDALPLLGLTFAVKDNIHVAGMTTTSNCPVLALDPGAGSPLIGVLERAGAVLIGKNTMDQFATGLNGTRSPEPLCRNAVNPAYIPGGSSSGSAVAVARDVVSFSLGSDTGGSGRVPAACNGVVGLKPTLGLVSTQGLVYNSRFLDCVPVFTKRVADAAEILRAIAGFDPVDPWSRRDADAIDLTSTPPDAGARIAVPRRDQLRFFGDAAAEAAHDANLGTLRALGFDLVEIDFATFEEAGRLVFQSALVAERLVDYGEVFANRPEGVHPAVRASIEPGLAYSARDAFEAIYRMRELARAAEIALAGFAALVTPTVPTIFTIDELLAEPMARNTVMGTYTYYVNPMNLCAASVPGARRADGLPSAISVVGLAAADGRIIGLAERFEKRLTEAG</sequence>
<dbReference type="RefSeq" id="WP_204948670.1">
    <property type="nucleotide sequence ID" value="NZ_BSFF01000002.1"/>
</dbReference>
<evidence type="ECO:0000259" key="1">
    <source>
        <dbReference type="Pfam" id="PF01425"/>
    </source>
</evidence>
<dbReference type="Proteomes" id="UP001143400">
    <property type="component" value="Unassembled WGS sequence"/>
</dbReference>
<dbReference type="AlphaFoldDB" id="A0A9W6MS04"/>
<keyword evidence="3" id="KW-0378">Hydrolase</keyword>
<keyword evidence="4" id="KW-1185">Reference proteome</keyword>
<protein>
    <submittedName>
        <fullName evidence="3">Allophanate hydrolase</fullName>
        <ecNumber evidence="3">3.5.1.54</ecNumber>
    </submittedName>
</protein>
<dbReference type="Gene3D" id="3.90.1300.10">
    <property type="entry name" value="Amidase signature (AS) domain"/>
    <property type="match status" value="1"/>
</dbReference>
<comment type="caution">
    <text evidence="2">The sequence shown here is derived from an EMBL/GenBank/DDBJ whole genome shotgun (WGS) entry which is preliminary data.</text>
</comment>
<dbReference type="EMBL" id="JAFBCY010000001">
    <property type="protein sequence ID" value="MBM7850219.1"/>
    <property type="molecule type" value="Genomic_DNA"/>
</dbReference>
<feature type="domain" description="Amidase" evidence="1">
    <location>
        <begin position="63"/>
        <end position="454"/>
    </location>
</feature>
<evidence type="ECO:0000313" key="3">
    <source>
        <dbReference type="EMBL" id="MBM7850219.1"/>
    </source>
</evidence>
<dbReference type="EC" id="3.5.1.54" evidence="3"/>
<dbReference type="InterPro" id="IPR023631">
    <property type="entry name" value="Amidase_dom"/>
</dbReference>
<dbReference type="SUPFAM" id="SSF75304">
    <property type="entry name" value="Amidase signature (AS) enzymes"/>
    <property type="match status" value="1"/>
</dbReference>
<reference evidence="2" key="1">
    <citation type="journal article" date="2014" name="Int. J. Syst. Evol. Microbiol.">
        <title>Complete genome sequence of Corynebacterium casei LMG S-19264T (=DSM 44701T), isolated from a smear-ripened cheese.</title>
        <authorList>
            <consortium name="US DOE Joint Genome Institute (JGI-PGF)"/>
            <person name="Walter F."/>
            <person name="Albersmeier A."/>
            <person name="Kalinowski J."/>
            <person name="Ruckert C."/>
        </authorList>
    </citation>
    <scope>NUCLEOTIDE SEQUENCE</scope>
    <source>
        <strain evidence="2">VKM B-1606</strain>
    </source>
</reference>
<dbReference type="Pfam" id="PF01425">
    <property type="entry name" value="Amidase"/>
    <property type="match status" value="1"/>
</dbReference>
<evidence type="ECO:0000313" key="2">
    <source>
        <dbReference type="EMBL" id="GLK55511.1"/>
    </source>
</evidence>
<evidence type="ECO:0000313" key="4">
    <source>
        <dbReference type="Proteomes" id="UP000758856"/>
    </source>
</evidence>
<dbReference type="PANTHER" id="PTHR11895">
    <property type="entry name" value="TRANSAMIDASE"/>
    <property type="match status" value="1"/>
</dbReference>
<name>A0A9W6MS04_9HYPH</name>
<dbReference type="Proteomes" id="UP000758856">
    <property type="component" value="Unassembled WGS sequence"/>
</dbReference>
<accession>A0A9W6MS04</accession>
<dbReference type="EMBL" id="BSFF01000002">
    <property type="protein sequence ID" value="GLK55511.1"/>
    <property type="molecule type" value="Genomic_DNA"/>
</dbReference>
<reference evidence="3 4" key="2">
    <citation type="submission" date="2021-01" db="EMBL/GenBank/DDBJ databases">
        <title>Genomic Encyclopedia of Type Strains, Phase IV (KMG-IV): sequencing the most valuable type-strain genomes for metagenomic binning, comparative biology and taxonomic classification.</title>
        <authorList>
            <person name="Goeker M."/>
        </authorList>
    </citation>
    <scope>NUCLEOTIDE SEQUENCE [LARGE SCALE GENOMIC DNA]</scope>
    <source>
        <strain evidence="3 4">DSM 6130</strain>
    </source>
</reference>
<dbReference type="PANTHER" id="PTHR11895:SF169">
    <property type="entry name" value="GLUTAMYL-TRNA(GLN) AMIDOTRANSFERASE"/>
    <property type="match status" value="1"/>
</dbReference>
<dbReference type="GO" id="GO:0004039">
    <property type="term" value="F:allophanate hydrolase activity"/>
    <property type="evidence" value="ECO:0007669"/>
    <property type="project" value="UniProtKB-EC"/>
</dbReference>
<dbReference type="InterPro" id="IPR036928">
    <property type="entry name" value="AS_sf"/>
</dbReference>
<organism evidence="2 5">
    <name type="scientific">Methylopila capsulata</name>
    <dbReference type="NCBI Taxonomy" id="61654"/>
    <lineage>
        <taxon>Bacteria</taxon>
        <taxon>Pseudomonadati</taxon>
        <taxon>Pseudomonadota</taxon>
        <taxon>Alphaproteobacteria</taxon>
        <taxon>Hyphomicrobiales</taxon>
        <taxon>Methylopilaceae</taxon>
        <taxon>Methylopila</taxon>
    </lineage>
</organism>
<dbReference type="InterPro" id="IPR000120">
    <property type="entry name" value="Amidase"/>
</dbReference>
<gene>
    <name evidence="2" type="ORF">GCM10008170_15300</name>
    <name evidence="3" type="ORF">JOD31_000431</name>
</gene>
<dbReference type="Gene3D" id="1.20.58.1700">
    <property type="match status" value="1"/>
</dbReference>